<feature type="compositionally biased region" description="Acidic residues" evidence="1">
    <location>
        <begin position="54"/>
        <end position="74"/>
    </location>
</feature>
<dbReference type="Proteomes" id="UP001158986">
    <property type="component" value="Unassembled WGS sequence"/>
</dbReference>
<comment type="caution">
    <text evidence="2">The sequence shown here is derived from an EMBL/GenBank/DDBJ whole genome shotgun (WGS) entry which is preliminary data.</text>
</comment>
<name>A0AAU9KVY7_9STRA</name>
<proteinExistence type="predicted"/>
<dbReference type="Proteomes" id="UP001160483">
    <property type="component" value="Unassembled WGS sequence"/>
</dbReference>
<feature type="compositionally biased region" description="Basic and acidic residues" evidence="1">
    <location>
        <begin position="98"/>
        <end position="108"/>
    </location>
</feature>
<keyword evidence="4" id="KW-1185">Reference proteome</keyword>
<protein>
    <submittedName>
        <fullName evidence="2">Uncharacterized protein</fullName>
    </submittedName>
</protein>
<accession>A0AAU9KVY7</accession>
<feature type="region of interest" description="Disordered" evidence="1">
    <location>
        <begin position="48"/>
        <end position="146"/>
    </location>
</feature>
<reference evidence="2 4" key="1">
    <citation type="submission" date="2021-11" db="EMBL/GenBank/DDBJ databases">
        <authorList>
            <person name="Islam A."/>
            <person name="Islam S."/>
            <person name="Flora M.S."/>
            <person name="Rahman M."/>
            <person name="Ziaur R.M."/>
            <person name="Epstein J.H."/>
            <person name="Hassan M."/>
            <person name="Klassen M."/>
            <person name="Woodard K."/>
            <person name="Webb A."/>
            <person name="Webby R.J."/>
            <person name="El Zowalaty M.E."/>
        </authorList>
    </citation>
    <scope>NUCLEOTIDE SEQUENCE</scope>
    <source>
        <strain evidence="3">Pbs1</strain>
        <strain evidence="2">Pbs3</strain>
    </source>
</reference>
<evidence type="ECO:0000313" key="4">
    <source>
        <dbReference type="Proteomes" id="UP001158986"/>
    </source>
</evidence>
<organism evidence="2 5">
    <name type="scientific">Peronospora belbahrii</name>
    <dbReference type="NCBI Taxonomy" id="622444"/>
    <lineage>
        <taxon>Eukaryota</taxon>
        <taxon>Sar</taxon>
        <taxon>Stramenopiles</taxon>
        <taxon>Oomycota</taxon>
        <taxon>Peronosporomycetes</taxon>
        <taxon>Peronosporales</taxon>
        <taxon>Peronosporaceae</taxon>
        <taxon>Peronospora</taxon>
    </lineage>
</organism>
<dbReference type="EMBL" id="CAKKTJ010000157">
    <property type="protein sequence ID" value="CAH0476579.1"/>
    <property type="molecule type" value="Genomic_DNA"/>
</dbReference>
<feature type="compositionally biased region" description="Basic and acidic residues" evidence="1">
    <location>
        <begin position="130"/>
        <end position="140"/>
    </location>
</feature>
<evidence type="ECO:0000313" key="3">
    <source>
        <dbReference type="EMBL" id="CAH0519778.1"/>
    </source>
</evidence>
<evidence type="ECO:0000313" key="2">
    <source>
        <dbReference type="EMBL" id="CAH0476579.1"/>
    </source>
</evidence>
<dbReference type="AlphaFoldDB" id="A0AAU9KVY7"/>
<gene>
    <name evidence="3" type="ORF">PBS001_LOCUS6294</name>
    <name evidence="2" type="ORF">PBS003_LOCUS3353</name>
</gene>
<evidence type="ECO:0000313" key="5">
    <source>
        <dbReference type="Proteomes" id="UP001160483"/>
    </source>
</evidence>
<sequence>MAAMSMHSSENTFGSMNSDMKCRLSPAFRTLGSLLRLRHLDLEKLRELARSDDFSDSESDGVDSDEEMDDEDGIVDTTFVPIPSPLTQDTIGAALRGDQLKQQKKSNDKAGCSPKSDEWELVDKSPTFKSVEEGKSDLGKESWFVE</sequence>
<evidence type="ECO:0000256" key="1">
    <source>
        <dbReference type="SAM" id="MobiDB-lite"/>
    </source>
</evidence>
<dbReference type="EMBL" id="CAKLCB010000316">
    <property type="protein sequence ID" value="CAH0519778.1"/>
    <property type="molecule type" value="Genomic_DNA"/>
</dbReference>